<accession>A0A2V2MTM9</accession>
<feature type="region of interest" description="Disordered" evidence="1">
    <location>
        <begin position="205"/>
        <end position="254"/>
    </location>
</feature>
<proteinExistence type="predicted"/>
<reference evidence="2 3" key="1">
    <citation type="submission" date="2018-05" db="EMBL/GenBank/DDBJ databases">
        <title>Draft genome of Methanospirillum stamsii Pt1.</title>
        <authorList>
            <person name="Dueholm M.S."/>
            <person name="Nielsen P.H."/>
            <person name="Bakmann L.F."/>
            <person name="Otzen D.E."/>
        </authorList>
    </citation>
    <scope>NUCLEOTIDE SEQUENCE [LARGE SCALE GENOMIC DNA]</scope>
    <source>
        <strain evidence="2 3">Pt1</strain>
    </source>
</reference>
<comment type="caution">
    <text evidence="2">The sequence shown here is derived from an EMBL/GenBank/DDBJ whole genome shotgun (WGS) entry which is preliminary data.</text>
</comment>
<feature type="compositionally biased region" description="Acidic residues" evidence="1">
    <location>
        <begin position="222"/>
        <end position="234"/>
    </location>
</feature>
<name>A0A2V2MTM9_9EURY</name>
<evidence type="ECO:0000313" key="2">
    <source>
        <dbReference type="EMBL" id="PWR70769.1"/>
    </source>
</evidence>
<feature type="compositionally biased region" description="Polar residues" evidence="1">
    <location>
        <begin position="209"/>
        <end position="221"/>
    </location>
</feature>
<dbReference type="EMBL" id="QGMZ01000039">
    <property type="protein sequence ID" value="PWR70769.1"/>
    <property type="molecule type" value="Genomic_DNA"/>
</dbReference>
<protein>
    <recommendedName>
        <fullName evidence="4">DUF4430 domain-containing protein</fullName>
    </recommendedName>
</protein>
<evidence type="ECO:0000313" key="3">
    <source>
        <dbReference type="Proteomes" id="UP000245934"/>
    </source>
</evidence>
<feature type="compositionally biased region" description="Polar residues" evidence="1">
    <location>
        <begin position="236"/>
        <end position="245"/>
    </location>
</feature>
<organism evidence="2 3">
    <name type="scientific">Methanospirillum stamsii</name>
    <dbReference type="NCBI Taxonomy" id="1277351"/>
    <lineage>
        <taxon>Archaea</taxon>
        <taxon>Methanobacteriati</taxon>
        <taxon>Methanobacteriota</taxon>
        <taxon>Stenosarchaea group</taxon>
        <taxon>Methanomicrobia</taxon>
        <taxon>Methanomicrobiales</taxon>
        <taxon>Methanospirillaceae</taxon>
        <taxon>Methanospirillum</taxon>
    </lineage>
</organism>
<dbReference type="Proteomes" id="UP000245934">
    <property type="component" value="Unassembled WGS sequence"/>
</dbReference>
<dbReference type="AlphaFoldDB" id="A0A2V2MTM9"/>
<evidence type="ECO:0000256" key="1">
    <source>
        <dbReference type="SAM" id="MobiDB-lite"/>
    </source>
</evidence>
<keyword evidence="3" id="KW-1185">Reference proteome</keyword>
<sequence length="391" mass="42739">MVYLYKIRKRGFFMMTRKKISKILSIFVVLLMVLPAVISADEENSTITHNDDSQPSDELKGGLLYNGTINPEGYVNIKSDSGNDYKIQGNTPVGVLESLHKSGAVSNYVLGDELMDKKGILLIDEIDSLKSGNESGWFVKVNGQRLEDVVLSDVMGLNRFALKEGDVVLYVLGNPEGLISESVAYLTVTIGKTEEPLPDTTEIKAEGESAQNTKNLSQESTLPDEIEIKEDESDNISRSNFSSDNGNEETDNVDRISSGGQEVIYKENISLPSGTINISTTGGEYDINTATPLGILQKLLDDDMISDLSISDKSMQKGGILFLEGINGYHFSGDKTWFVVVNGVVLKDYLDPEIDGLNLFKVSSGDEIGYYFGEPSKPVDEAVASLLITIE</sequence>
<gene>
    <name evidence="2" type="ORF">DLD82_14835</name>
</gene>
<evidence type="ECO:0008006" key="4">
    <source>
        <dbReference type="Google" id="ProtNLM"/>
    </source>
</evidence>